<keyword evidence="1" id="KW-0472">Membrane</keyword>
<name>A0A839AMC3_9FLAO</name>
<keyword evidence="1" id="KW-0812">Transmembrane</keyword>
<dbReference type="Proteomes" id="UP000563906">
    <property type="component" value="Unassembled WGS sequence"/>
</dbReference>
<dbReference type="AlphaFoldDB" id="A0A839AMC3"/>
<proteinExistence type="predicted"/>
<keyword evidence="3" id="KW-1185">Reference proteome</keyword>
<accession>A0A839AMC3</accession>
<evidence type="ECO:0000256" key="1">
    <source>
        <dbReference type="SAM" id="Phobius"/>
    </source>
</evidence>
<dbReference type="EMBL" id="JACGLS010000002">
    <property type="protein sequence ID" value="MBA6156252.1"/>
    <property type="molecule type" value="Genomic_DNA"/>
</dbReference>
<feature type="transmembrane region" description="Helical" evidence="1">
    <location>
        <begin position="7"/>
        <end position="23"/>
    </location>
</feature>
<gene>
    <name evidence="2" type="ORF">H3Z83_06925</name>
</gene>
<keyword evidence="1" id="KW-1133">Transmembrane helix</keyword>
<sequence>MKFLAKNSFIITLVVVFIGSAILDKVFNIDNFLIRLIILMPFAMLLSPKKKKIQTEEGEKIQVKWLFKKEPIILD</sequence>
<comment type="caution">
    <text evidence="2">The sequence shown here is derived from an EMBL/GenBank/DDBJ whole genome shotgun (WGS) entry which is preliminary data.</text>
</comment>
<evidence type="ECO:0000313" key="2">
    <source>
        <dbReference type="EMBL" id="MBA6156252.1"/>
    </source>
</evidence>
<organism evidence="2 3">
    <name type="scientific">Tenacibaculum pelagium</name>
    <dbReference type="NCBI Taxonomy" id="2759527"/>
    <lineage>
        <taxon>Bacteria</taxon>
        <taxon>Pseudomonadati</taxon>
        <taxon>Bacteroidota</taxon>
        <taxon>Flavobacteriia</taxon>
        <taxon>Flavobacteriales</taxon>
        <taxon>Flavobacteriaceae</taxon>
        <taxon>Tenacibaculum</taxon>
    </lineage>
</organism>
<reference evidence="2 3" key="1">
    <citation type="submission" date="2020-07" db="EMBL/GenBank/DDBJ databases">
        <title>Bacterium isolated from marine sediment.</title>
        <authorList>
            <person name="Shang D."/>
            <person name="Du Z.-J."/>
        </authorList>
    </citation>
    <scope>NUCLEOTIDE SEQUENCE [LARGE SCALE GENOMIC DNA]</scope>
    <source>
        <strain evidence="2 3">S7007</strain>
    </source>
</reference>
<dbReference type="RefSeq" id="WP_182124753.1">
    <property type="nucleotide sequence ID" value="NZ_JACGLS010000002.1"/>
</dbReference>
<protein>
    <submittedName>
        <fullName evidence="2">Uncharacterized protein</fullName>
    </submittedName>
</protein>
<evidence type="ECO:0000313" key="3">
    <source>
        <dbReference type="Proteomes" id="UP000563906"/>
    </source>
</evidence>